<dbReference type="InterPro" id="IPR007060">
    <property type="entry name" value="FtsL/DivIC"/>
</dbReference>
<name>A0A7M3T6U9_9RHOB</name>
<feature type="coiled-coil region" evidence="1">
    <location>
        <begin position="40"/>
        <end position="67"/>
    </location>
</feature>
<dbReference type="AlphaFoldDB" id="A0A7M3T6U9"/>
<dbReference type="Pfam" id="PF04977">
    <property type="entry name" value="DivIC"/>
    <property type="match status" value="1"/>
</dbReference>
<evidence type="ECO:0000313" key="2">
    <source>
        <dbReference type="EMBL" id="QIE57730.1"/>
    </source>
</evidence>
<proteinExistence type="predicted"/>
<keyword evidence="3" id="KW-1185">Reference proteome</keyword>
<protein>
    <submittedName>
        <fullName evidence="2">Septum formation initiator family protein</fullName>
    </submittedName>
</protein>
<dbReference type="EMBL" id="CP049056">
    <property type="protein sequence ID" value="QIE57730.1"/>
    <property type="molecule type" value="Genomic_DNA"/>
</dbReference>
<sequence>MRLADIAAVLFVIAAILYFGHRGVQGGLGLRVGFAAVKEERRLTGQLDALKAERARLENLTHRLSENYLDLDLLDQRARDVLGYVRPDEVVIR</sequence>
<dbReference type="KEGG" id="hdh:G5B40_03025"/>
<accession>A0A7M3T6U9</accession>
<dbReference type="Proteomes" id="UP000503336">
    <property type="component" value="Chromosome"/>
</dbReference>
<organism evidence="2 3">
    <name type="scientific">Pikeienuella piscinae</name>
    <dbReference type="NCBI Taxonomy" id="2748098"/>
    <lineage>
        <taxon>Bacteria</taxon>
        <taxon>Pseudomonadati</taxon>
        <taxon>Pseudomonadota</taxon>
        <taxon>Alphaproteobacteria</taxon>
        <taxon>Rhodobacterales</taxon>
        <taxon>Paracoccaceae</taxon>
        <taxon>Pikeienuella</taxon>
    </lineage>
</organism>
<reference evidence="2 3" key="1">
    <citation type="submission" date="2020-02" db="EMBL/GenBank/DDBJ databases">
        <title>complete genome sequence of Rhodobacteraceae bacterium.</title>
        <authorList>
            <person name="Park J."/>
            <person name="Kim Y.-S."/>
            <person name="Kim K.-H."/>
        </authorList>
    </citation>
    <scope>NUCLEOTIDE SEQUENCE [LARGE SCALE GENOMIC DNA]</scope>
    <source>
        <strain evidence="2 3">RR4-56</strain>
    </source>
</reference>
<keyword evidence="1" id="KW-0175">Coiled coil</keyword>
<gene>
    <name evidence="2" type="ORF">G5B40_03025</name>
</gene>
<evidence type="ECO:0000313" key="3">
    <source>
        <dbReference type="Proteomes" id="UP000503336"/>
    </source>
</evidence>
<evidence type="ECO:0000256" key="1">
    <source>
        <dbReference type="SAM" id="Coils"/>
    </source>
</evidence>